<feature type="region of interest" description="Disordered" evidence="1">
    <location>
        <begin position="326"/>
        <end position="361"/>
    </location>
</feature>
<evidence type="ECO:0000313" key="4">
    <source>
        <dbReference type="Proteomes" id="UP001221142"/>
    </source>
</evidence>
<evidence type="ECO:0000256" key="1">
    <source>
        <dbReference type="SAM" id="MobiDB-lite"/>
    </source>
</evidence>
<organism evidence="3 4">
    <name type="scientific">Roridomyces roridus</name>
    <dbReference type="NCBI Taxonomy" id="1738132"/>
    <lineage>
        <taxon>Eukaryota</taxon>
        <taxon>Fungi</taxon>
        <taxon>Dikarya</taxon>
        <taxon>Basidiomycota</taxon>
        <taxon>Agaricomycotina</taxon>
        <taxon>Agaricomycetes</taxon>
        <taxon>Agaricomycetidae</taxon>
        <taxon>Agaricales</taxon>
        <taxon>Marasmiineae</taxon>
        <taxon>Mycenaceae</taxon>
        <taxon>Roridomyces</taxon>
    </lineage>
</organism>
<name>A0AAD7BS65_9AGAR</name>
<feature type="compositionally biased region" description="Pro residues" evidence="1">
    <location>
        <begin position="148"/>
        <end position="161"/>
    </location>
</feature>
<feature type="compositionally biased region" description="Low complexity" evidence="1">
    <location>
        <begin position="503"/>
        <end position="519"/>
    </location>
</feature>
<sequence>MPFTKIFDLFDLGFIARPVLALFSSQRLRRLLTRSFLLTHHTHTPFTTTTPFQRRSLSTFLESVPGLAVAVMPHAANGAMHPRMHLHDRSGALAVRQRGGFTTTIFATVITTFGGGGENPGHRTPNNDPPTVTQEQPPPATPNTSTTPTPPTTTPPTPTPTSPSSSTTRPSVTSSSPSNTPPAPIVSSVAHSSLPITHIASSLTTIALIGVSPTHSSSPSSLPSASALPDSSDTSSSPSSSLPGLLSAPSASSSPPPASSSSNTPKHAAVAAGIIIPIFLLLLLASILMWFRRRRRQREAQWETDAEVAKEAAAWKPPMVSVSVAAAASATDRSRHMSSRTSTASESHAYSHSAVSHPYSSGWQTKTISPFNARSAYVPGLSEDEGDSEGEDEGEGEGEVEGEGMDLGAQQIPIAGVSAWSARVPAFDGLGFDTSMFSMPFHAAGSTSPTASVSHEQEDGLGEDGSTIQDVDFEPSESDEKTAAADPDPKWASEPPPTPHTPATPATPATFRTGTGTPALSRAPTFRTVASAPPGYARPLPELPVPLIHVEFGR</sequence>
<reference evidence="3" key="1">
    <citation type="submission" date="2023-03" db="EMBL/GenBank/DDBJ databases">
        <title>Massive genome expansion in bonnet fungi (Mycena s.s.) driven by repeated elements and novel gene families across ecological guilds.</title>
        <authorList>
            <consortium name="Lawrence Berkeley National Laboratory"/>
            <person name="Harder C.B."/>
            <person name="Miyauchi S."/>
            <person name="Viragh M."/>
            <person name="Kuo A."/>
            <person name="Thoen E."/>
            <person name="Andreopoulos B."/>
            <person name="Lu D."/>
            <person name="Skrede I."/>
            <person name="Drula E."/>
            <person name="Henrissat B."/>
            <person name="Morin E."/>
            <person name="Kohler A."/>
            <person name="Barry K."/>
            <person name="LaButti K."/>
            <person name="Morin E."/>
            <person name="Salamov A."/>
            <person name="Lipzen A."/>
            <person name="Mereny Z."/>
            <person name="Hegedus B."/>
            <person name="Baldrian P."/>
            <person name="Stursova M."/>
            <person name="Weitz H."/>
            <person name="Taylor A."/>
            <person name="Grigoriev I.V."/>
            <person name="Nagy L.G."/>
            <person name="Martin F."/>
            <person name="Kauserud H."/>
        </authorList>
    </citation>
    <scope>NUCLEOTIDE SEQUENCE</scope>
    <source>
        <strain evidence="3">9284</strain>
    </source>
</reference>
<feature type="compositionally biased region" description="Acidic residues" evidence="1">
    <location>
        <begin position="382"/>
        <end position="402"/>
    </location>
</feature>
<gene>
    <name evidence="3" type="ORF">FB45DRAFT_919955</name>
</gene>
<dbReference type="EMBL" id="JARKIF010000010">
    <property type="protein sequence ID" value="KAJ7629085.1"/>
    <property type="molecule type" value="Genomic_DNA"/>
</dbReference>
<comment type="caution">
    <text evidence="3">The sequence shown here is derived from an EMBL/GenBank/DDBJ whole genome shotgun (WGS) entry which is preliminary data.</text>
</comment>
<feature type="compositionally biased region" description="Low complexity" evidence="1">
    <location>
        <begin position="162"/>
        <end position="178"/>
    </location>
</feature>
<feature type="compositionally biased region" description="Polar residues" evidence="1">
    <location>
        <begin position="445"/>
        <end position="454"/>
    </location>
</feature>
<feature type="region of interest" description="Disordered" evidence="1">
    <location>
        <begin position="377"/>
        <end position="402"/>
    </location>
</feature>
<keyword evidence="2" id="KW-0812">Transmembrane</keyword>
<protein>
    <submittedName>
        <fullName evidence="3">Uncharacterized protein</fullName>
    </submittedName>
</protein>
<proteinExistence type="predicted"/>
<feature type="region of interest" description="Disordered" evidence="1">
    <location>
        <begin position="212"/>
        <end position="265"/>
    </location>
</feature>
<keyword evidence="2" id="KW-1133">Transmembrane helix</keyword>
<feature type="transmembrane region" description="Helical" evidence="2">
    <location>
        <begin position="268"/>
        <end position="291"/>
    </location>
</feature>
<dbReference type="Proteomes" id="UP001221142">
    <property type="component" value="Unassembled WGS sequence"/>
</dbReference>
<feature type="compositionally biased region" description="Polar residues" evidence="1">
    <location>
        <begin position="124"/>
        <end position="135"/>
    </location>
</feature>
<feature type="compositionally biased region" description="Polar residues" evidence="1">
    <location>
        <begin position="339"/>
        <end position="361"/>
    </location>
</feature>
<dbReference type="AlphaFoldDB" id="A0AAD7BS65"/>
<feature type="compositionally biased region" description="Basic and acidic residues" evidence="1">
    <location>
        <begin position="478"/>
        <end position="491"/>
    </location>
</feature>
<feature type="region of interest" description="Disordered" evidence="1">
    <location>
        <begin position="112"/>
        <end position="186"/>
    </location>
</feature>
<keyword evidence="2" id="KW-0472">Membrane</keyword>
<keyword evidence="4" id="KW-1185">Reference proteome</keyword>
<evidence type="ECO:0000256" key="2">
    <source>
        <dbReference type="SAM" id="Phobius"/>
    </source>
</evidence>
<feature type="compositionally biased region" description="Low complexity" evidence="1">
    <location>
        <begin position="212"/>
        <end position="253"/>
    </location>
</feature>
<accession>A0AAD7BS65</accession>
<feature type="region of interest" description="Disordered" evidence="1">
    <location>
        <begin position="444"/>
        <end position="543"/>
    </location>
</feature>
<evidence type="ECO:0000313" key="3">
    <source>
        <dbReference type="EMBL" id="KAJ7629085.1"/>
    </source>
</evidence>